<dbReference type="Proteomes" id="UP001214898">
    <property type="component" value="Chromosome"/>
</dbReference>
<dbReference type="RefSeq" id="WP_014477480.1">
    <property type="nucleotide sequence ID" value="NZ_AP028964.1"/>
</dbReference>
<feature type="transmembrane region" description="Helical" evidence="7">
    <location>
        <begin position="123"/>
        <end position="144"/>
    </location>
</feature>
<dbReference type="EMBL" id="CP120576">
    <property type="protein sequence ID" value="WEY86479.1"/>
    <property type="molecule type" value="Genomic_DNA"/>
</dbReference>
<protein>
    <submittedName>
        <fullName evidence="9">LysE family transporter</fullName>
    </submittedName>
    <submittedName>
        <fullName evidence="8">YrhP</fullName>
    </submittedName>
</protein>
<keyword evidence="3" id="KW-1003">Cell membrane</keyword>
<dbReference type="STRING" id="483913.AN935_13235"/>
<keyword evidence="4 7" id="KW-0812">Transmembrane</keyword>
<dbReference type="PANTHER" id="PTHR30086">
    <property type="entry name" value="ARGININE EXPORTER PROTEIN ARGO"/>
    <property type="match status" value="1"/>
</dbReference>
<evidence type="ECO:0000313" key="9">
    <source>
        <dbReference type="EMBL" id="WEY86479.1"/>
    </source>
</evidence>
<reference evidence="9" key="2">
    <citation type="submission" date="2023-03" db="EMBL/GenBank/DDBJ databases">
        <title>Complete genome sequences of 52 Bacillus and Priestia strains isolated from West-African fermentations and 26 reference strains from the DSMZ collection.</title>
        <authorList>
            <person name="Wiedenbein E.S."/>
            <person name="Canoy T.S."/>
            <person name="Hui Y."/>
            <person name="Parkouda C."/>
            <person name="Dawende C."/>
            <person name="Ametefe E."/>
            <person name="Jespersen L."/>
            <person name="Nielsen D.S."/>
        </authorList>
    </citation>
    <scope>NUCLEOTIDE SEQUENCE</scope>
    <source>
        <strain evidence="9">PRO56</strain>
    </source>
</reference>
<dbReference type="EMBL" id="JXBC01000001">
    <property type="protein sequence ID" value="KIU12986.1"/>
    <property type="molecule type" value="Genomic_DNA"/>
</dbReference>
<comment type="subcellular location">
    <subcellularLocation>
        <location evidence="1">Cell membrane</location>
        <topology evidence="1">Multi-pass membrane protein</topology>
    </subcellularLocation>
</comment>
<dbReference type="InterPro" id="IPR001123">
    <property type="entry name" value="LeuE-type"/>
</dbReference>
<reference evidence="8 10" key="1">
    <citation type="submission" date="2014-12" db="EMBL/GenBank/DDBJ databases">
        <title>Comparative genome analysis of Bacillus coagulans HM-08, Clostridium butyricum HM-68, Bacillus subtilis HM-66 and Bacillus licheniformis BL-09.</title>
        <authorList>
            <person name="Zhang H."/>
        </authorList>
    </citation>
    <scope>NUCLEOTIDE SEQUENCE [LARGE SCALE GENOMIC DNA]</scope>
    <source>
        <strain evidence="8 10">HM-66</strain>
    </source>
</reference>
<name>A0A0D1LAZ2_BACIU</name>
<comment type="similarity">
    <text evidence="2">Belongs to the Rht family.</text>
</comment>
<accession>A0A0D1LAZ2</accession>
<dbReference type="InterPro" id="IPR004778">
    <property type="entry name" value="Homoserine/Threonine_efflux"/>
</dbReference>
<dbReference type="AlphaFoldDB" id="A0A0D1LAZ2"/>
<evidence type="ECO:0000256" key="3">
    <source>
        <dbReference type="ARBA" id="ARBA00022475"/>
    </source>
</evidence>
<keyword evidence="6 7" id="KW-0472">Membrane</keyword>
<evidence type="ECO:0000256" key="1">
    <source>
        <dbReference type="ARBA" id="ARBA00004651"/>
    </source>
</evidence>
<dbReference type="GO" id="GO:0015171">
    <property type="term" value="F:amino acid transmembrane transporter activity"/>
    <property type="evidence" value="ECO:0007669"/>
    <property type="project" value="TreeGrafter"/>
</dbReference>
<keyword evidence="5 7" id="KW-1133">Transmembrane helix</keyword>
<dbReference type="GO" id="GO:0005886">
    <property type="term" value="C:plasma membrane"/>
    <property type="evidence" value="ECO:0007669"/>
    <property type="project" value="UniProtKB-SubCell"/>
</dbReference>
<evidence type="ECO:0000313" key="10">
    <source>
        <dbReference type="Proteomes" id="UP000032247"/>
    </source>
</evidence>
<feature type="transmembrane region" description="Helical" evidence="7">
    <location>
        <begin position="38"/>
        <end position="61"/>
    </location>
</feature>
<dbReference type="Proteomes" id="UP000032247">
    <property type="component" value="Unassembled WGS sequence"/>
</dbReference>
<evidence type="ECO:0000256" key="5">
    <source>
        <dbReference type="ARBA" id="ARBA00022989"/>
    </source>
</evidence>
<gene>
    <name evidence="9" type="primary">yrhP</name>
    <name evidence="9" type="ORF">P5633_10590</name>
    <name evidence="8" type="ORF">SC09_Contig17orf00116</name>
</gene>
<evidence type="ECO:0000256" key="6">
    <source>
        <dbReference type="ARBA" id="ARBA00023136"/>
    </source>
</evidence>
<dbReference type="NCBIfam" id="TIGR00949">
    <property type="entry name" value="2A76"/>
    <property type="match status" value="1"/>
</dbReference>
<proteinExistence type="inferred from homology"/>
<evidence type="ECO:0000256" key="2">
    <source>
        <dbReference type="ARBA" id="ARBA00007928"/>
    </source>
</evidence>
<sequence>MHSLLAYIPIAAMMVIMPGADTMLVMKNTLRYGPKAGRYNILGLATGLSFWTVIAILGLSVVIAKSVILFTTIKYLGAAYLIYLGVKSFFAKSMFSLDDMQSQAKNMASSPKRYYKTSFMQGSLSNILNPKTVLVYVTIMPQFINLNGNINQQLIILASILTLLAVLWFLFLVYIIDYAKKWMKNSKFQKVFQKITGIILVGFGIKTGLS</sequence>
<dbReference type="PIRSF" id="PIRSF006324">
    <property type="entry name" value="LeuE"/>
    <property type="match status" value="1"/>
</dbReference>
<dbReference type="PATRIC" id="fig|1423.173.peg.107"/>
<feature type="transmembrane region" description="Helical" evidence="7">
    <location>
        <begin position="67"/>
        <end position="86"/>
    </location>
</feature>
<feature type="transmembrane region" description="Helical" evidence="7">
    <location>
        <begin position="156"/>
        <end position="179"/>
    </location>
</feature>
<dbReference type="PANTHER" id="PTHR30086:SF20">
    <property type="entry name" value="ARGININE EXPORTER PROTEIN ARGO-RELATED"/>
    <property type="match status" value="1"/>
</dbReference>
<feature type="transmembrane region" description="Helical" evidence="7">
    <location>
        <begin position="6"/>
        <end position="26"/>
    </location>
</feature>
<evidence type="ECO:0000256" key="4">
    <source>
        <dbReference type="ARBA" id="ARBA00022692"/>
    </source>
</evidence>
<evidence type="ECO:0000313" key="8">
    <source>
        <dbReference type="EMBL" id="KIU12986.1"/>
    </source>
</evidence>
<dbReference type="Pfam" id="PF01810">
    <property type="entry name" value="LysE"/>
    <property type="match status" value="1"/>
</dbReference>
<evidence type="ECO:0000256" key="7">
    <source>
        <dbReference type="SAM" id="Phobius"/>
    </source>
</evidence>
<organism evidence="8 10">
    <name type="scientific">Bacillus subtilis</name>
    <dbReference type="NCBI Taxonomy" id="1423"/>
    <lineage>
        <taxon>Bacteria</taxon>
        <taxon>Bacillati</taxon>
        <taxon>Bacillota</taxon>
        <taxon>Bacilli</taxon>
        <taxon>Bacillales</taxon>
        <taxon>Bacillaceae</taxon>
        <taxon>Bacillus</taxon>
    </lineage>
</organism>